<evidence type="ECO:0000313" key="3">
    <source>
        <dbReference type="EMBL" id="MDX3024818.1"/>
    </source>
</evidence>
<comment type="caution">
    <text evidence="2">The sequence shown here is derived from an EMBL/GenBank/DDBJ whole genome shotgun (WGS) entry which is preliminary data.</text>
</comment>
<accession>A0AAP6BJE8</accession>
<evidence type="ECO:0000256" key="1">
    <source>
        <dbReference type="SAM" id="MobiDB-lite"/>
    </source>
</evidence>
<feature type="compositionally biased region" description="Polar residues" evidence="1">
    <location>
        <begin position="245"/>
        <end position="255"/>
    </location>
</feature>
<reference evidence="2 4" key="1">
    <citation type="journal article" date="2023" name="Microb. Genom.">
        <title>Mesoterricola silvestris gen. nov., sp. nov., Mesoterricola sediminis sp. nov., Geothrix oryzae sp. nov., Geothrix edaphica sp. nov., Geothrix rubra sp. nov., and Geothrix limicola sp. nov., six novel members of Acidobacteriota isolated from soils.</title>
        <authorList>
            <person name="Weisberg A.J."/>
            <person name="Pearce E."/>
            <person name="Kramer C.G."/>
            <person name="Chang J.H."/>
            <person name="Clarke C.R."/>
        </authorList>
    </citation>
    <scope>NUCLEOTIDE SEQUENCE</scope>
    <source>
        <strain evidence="3 4">NB05-1H</strain>
        <strain evidence="2">NRRL_B-16521</strain>
    </source>
</reference>
<feature type="region of interest" description="Disordered" evidence="1">
    <location>
        <begin position="222"/>
        <end position="271"/>
    </location>
</feature>
<feature type="compositionally biased region" description="Basic residues" evidence="1">
    <location>
        <begin position="262"/>
        <end position="271"/>
    </location>
</feature>
<protein>
    <submittedName>
        <fullName evidence="2">Uncharacterized protein</fullName>
    </submittedName>
</protein>
<dbReference type="EMBL" id="JARAWP010000039">
    <property type="protein sequence ID" value="MDX3024818.1"/>
    <property type="molecule type" value="Genomic_DNA"/>
</dbReference>
<dbReference type="EMBL" id="JARAWC010000044">
    <property type="protein sequence ID" value="MDX2965680.1"/>
    <property type="molecule type" value="Genomic_DNA"/>
</dbReference>
<evidence type="ECO:0000313" key="4">
    <source>
        <dbReference type="Proteomes" id="UP001272987"/>
    </source>
</evidence>
<evidence type="ECO:0000313" key="5">
    <source>
        <dbReference type="Proteomes" id="UP001282288"/>
    </source>
</evidence>
<proteinExistence type="predicted"/>
<dbReference type="Proteomes" id="UP001282288">
    <property type="component" value="Unassembled WGS sequence"/>
</dbReference>
<keyword evidence="4" id="KW-1185">Reference proteome</keyword>
<evidence type="ECO:0000313" key="2">
    <source>
        <dbReference type="EMBL" id="MDX2965680.1"/>
    </source>
</evidence>
<dbReference type="RefSeq" id="WP_010352133.1">
    <property type="nucleotide sequence ID" value="NZ_CP122369.1"/>
</dbReference>
<name>A0AAP6BJE8_9ACTN</name>
<organism evidence="2 5">
    <name type="scientific">Streptomyces acidiscabies</name>
    <dbReference type="NCBI Taxonomy" id="42234"/>
    <lineage>
        <taxon>Bacteria</taxon>
        <taxon>Bacillati</taxon>
        <taxon>Actinomycetota</taxon>
        <taxon>Actinomycetes</taxon>
        <taxon>Kitasatosporales</taxon>
        <taxon>Streptomycetaceae</taxon>
        <taxon>Streptomyces</taxon>
    </lineage>
</organism>
<dbReference type="GeneID" id="69812397"/>
<sequence length="271" mass="28925">MTDPAATAALFDVPTPVEQLLLLAAEFTRHNDMLDIRAPHHATVPLADTLGASAVRLSAATRAAISTVQEQRLPANAELAAVLTRLTQLAHLSSGSVGQDHHVARALTTWAPEAAVDCAEVLAAETRRRTGTAIAARQLTSGEHTALTDIARGHACADNSLGRDRTRSRENRVPVSALRTLESQGLVHRVPRTVPPAYPGGPHWDRIHLTPAGITALAPVLGLSPASPSTNRSRTRLAPRHLSPPGTSTHLLNQPTEPPLSRNHRSTHHRP</sequence>
<dbReference type="AlphaFoldDB" id="A0AAP6BJE8"/>
<dbReference type="Proteomes" id="UP001272987">
    <property type="component" value="Unassembled WGS sequence"/>
</dbReference>
<gene>
    <name evidence="2" type="ORF">PV399_39105</name>
    <name evidence="3" type="ORF">PV666_44185</name>
</gene>